<dbReference type="EMBL" id="BNJG01000003">
    <property type="protein sequence ID" value="GHO59422.1"/>
    <property type="molecule type" value="Genomic_DNA"/>
</dbReference>
<sequence length="136" mass="15553">MPEAKVTMQARTVNGIAGIIDIQGELNAFAEGILMEMYNTINTPNIHAIILNFSEMEYMNSSGIGLIVTLLIRANRQKQRLFGYGLSEHYQNIFQLTRLNDSIQLYANENEAIKALRSAVTVTENRPRFFKRRETR</sequence>
<dbReference type="PROSITE" id="PS50801">
    <property type="entry name" value="STAS"/>
    <property type="match status" value="1"/>
</dbReference>
<name>A0ABQ3V392_9CHLR</name>
<dbReference type="InterPro" id="IPR036513">
    <property type="entry name" value="STAS_dom_sf"/>
</dbReference>
<keyword evidence="3" id="KW-1185">Reference proteome</keyword>
<gene>
    <name evidence="2" type="ORF">KSB_78970</name>
</gene>
<dbReference type="SUPFAM" id="SSF52091">
    <property type="entry name" value="SpoIIaa-like"/>
    <property type="match status" value="1"/>
</dbReference>
<proteinExistence type="predicted"/>
<comment type="caution">
    <text evidence="2">The sequence shown here is derived from an EMBL/GenBank/DDBJ whole genome shotgun (WGS) entry which is preliminary data.</text>
</comment>
<protein>
    <recommendedName>
        <fullName evidence="1">STAS domain-containing protein</fullName>
    </recommendedName>
</protein>
<dbReference type="CDD" id="cd07043">
    <property type="entry name" value="STAS_anti-anti-sigma_factors"/>
    <property type="match status" value="1"/>
</dbReference>
<dbReference type="PANTHER" id="PTHR33495">
    <property type="entry name" value="ANTI-SIGMA FACTOR ANTAGONIST TM_1081-RELATED-RELATED"/>
    <property type="match status" value="1"/>
</dbReference>
<accession>A0ABQ3V392</accession>
<organism evidence="2 3">
    <name type="scientific">Ktedonobacter robiniae</name>
    <dbReference type="NCBI Taxonomy" id="2778365"/>
    <lineage>
        <taxon>Bacteria</taxon>
        <taxon>Bacillati</taxon>
        <taxon>Chloroflexota</taxon>
        <taxon>Ktedonobacteria</taxon>
        <taxon>Ktedonobacterales</taxon>
        <taxon>Ktedonobacteraceae</taxon>
        <taxon>Ktedonobacter</taxon>
    </lineage>
</organism>
<dbReference type="Pfam" id="PF01740">
    <property type="entry name" value="STAS"/>
    <property type="match status" value="1"/>
</dbReference>
<dbReference type="Proteomes" id="UP000654345">
    <property type="component" value="Unassembled WGS sequence"/>
</dbReference>
<evidence type="ECO:0000259" key="1">
    <source>
        <dbReference type="PROSITE" id="PS50801"/>
    </source>
</evidence>
<evidence type="ECO:0000313" key="2">
    <source>
        <dbReference type="EMBL" id="GHO59422.1"/>
    </source>
</evidence>
<dbReference type="RefSeq" id="WP_201375611.1">
    <property type="nucleotide sequence ID" value="NZ_BNJG01000003.1"/>
</dbReference>
<dbReference type="PANTHER" id="PTHR33495:SF6">
    <property type="entry name" value="ANTI-SIGMA FACTOR ANTAGONIST"/>
    <property type="match status" value="1"/>
</dbReference>
<dbReference type="Gene3D" id="3.30.750.24">
    <property type="entry name" value="STAS domain"/>
    <property type="match status" value="1"/>
</dbReference>
<feature type="domain" description="STAS" evidence="1">
    <location>
        <begin position="19"/>
        <end position="116"/>
    </location>
</feature>
<reference evidence="2 3" key="1">
    <citation type="journal article" date="2021" name="Int. J. Syst. Evol. Microbiol.">
        <title>Reticulibacter mediterranei gen. nov., sp. nov., within the new family Reticulibacteraceae fam. nov., and Ktedonospora formicarum gen. nov., sp. nov., Ktedonobacter robiniae sp. nov., Dictyobacter formicarum sp. nov. and Dictyobacter arantiisoli sp. nov., belonging to the class Ktedonobacteria.</title>
        <authorList>
            <person name="Yabe S."/>
            <person name="Zheng Y."/>
            <person name="Wang C.M."/>
            <person name="Sakai Y."/>
            <person name="Abe K."/>
            <person name="Yokota A."/>
            <person name="Donadio S."/>
            <person name="Cavaletti L."/>
            <person name="Monciardini P."/>
        </authorList>
    </citation>
    <scope>NUCLEOTIDE SEQUENCE [LARGE SCALE GENOMIC DNA]</scope>
    <source>
        <strain evidence="2 3">SOSP1-30</strain>
    </source>
</reference>
<evidence type="ECO:0000313" key="3">
    <source>
        <dbReference type="Proteomes" id="UP000654345"/>
    </source>
</evidence>
<dbReference type="InterPro" id="IPR002645">
    <property type="entry name" value="STAS_dom"/>
</dbReference>